<name>A0ABY1P5V7_9RHOB</name>
<evidence type="ECO:0000313" key="2">
    <source>
        <dbReference type="EMBL" id="SMP25699.1"/>
    </source>
</evidence>
<evidence type="ECO:0000256" key="1">
    <source>
        <dbReference type="SAM" id="SignalP"/>
    </source>
</evidence>
<accession>A0ABY1P5V7</accession>
<organism evidence="2 3">
    <name type="scientific">Shimia sagamensis</name>
    <dbReference type="NCBI Taxonomy" id="1566352"/>
    <lineage>
        <taxon>Bacteria</taxon>
        <taxon>Pseudomonadati</taxon>
        <taxon>Pseudomonadota</taxon>
        <taxon>Alphaproteobacteria</taxon>
        <taxon>Rhodobacterales</taxon>
        <taxon>Roseobacteraceae</taxon>
    </lineage>
</organism>
<evidence type="ECO:0000313" key="3">
    <source>
        <dbReference type="Proteomes" id="UP001157961"/>
    </source>
</evidence>
<proteinExistence type="predicted"/>
<feature type="chain" id="PRO_5046170900" evidence="1">
    <location>
        <begin position="24"/>
        <end position="161"/>
    </location>
</feature>
<protein>
    <submittedName>
        <fullName evidence="2">Uncharacterized protein</fullName>
    </submittedName>
</protein>
<reference evidence="2 3" key="1">
    <citation type="submission" date="2017-05" db="EMBL/GenBank/DDBJ databases">
        <authorList>
            <person name="Varghese N."/>
            <person name="Submissions S."/>
        </authorList>
    </citation>
    <scope>NUCLEOTIDE SEQUENCE [LARGE SCALE GENOMIC DNA]</scope>
    <source>
        <strain evidence="2 3">DSM 29734</strain>
    </source>
</reference>
<feature type="signal peptide" evidence="1">
    <location>
        <begin position="1"/>
        <end position="23"/>
    </location>
</feature>
<gene>
    <name evidence="2" type="ORF">SAMN06265373_105138</name>
</gene>
<dbReference type="EMBL" id="FXTY01000005">
    <property type="protein sequence ID" value="SMP25699.1"/>
    <property type="molecule type" value="Genomic_DNA"/>
</dbReference>
<keyword evidence="1" id="KW-0732">Signal</keyword>
<dbReference type="Proteomes" id="UP001157961">
    <property type="component" value="Unassembled WGS sequence"/>
</dbReference>
<keyword evidence="3" id="KW-1185">Reference proteome</keyword>
<comment type="caution">
    <text evidence="2">The sequence shown here is derived from an EMBL/GenBank/DDBJ whole genome shotgun (WGS) entry which is preliminary data.</text>
</comment>
<sequence length="161" mass="17205">MLLRTVFTSVYLGITVLSGAAIAQETVAKMDTSVLGELGNFAGQSTGVLTLPSPSLSRTIENNRALELSESTSPQHATRPARRGSLKDRIRFEVQNTAIYGVFSGGGQPGATDGVVGVGVERPLDRGLALNLELFQHTSKARRTGNAEDDTKATLKLLFRF</sequence>